<gene>
    <name evidence="2" type="ORF">EBH_0019400</name>
</gene>
<name>U6LK55_9EIME</name>
<dbReference type="OrthoDB" id="347109at2759"/>
<keyword evidence="3" id="KW-1185">Reference proteome</keyword>
<evidence type="ECO:0000313" key="2">
    <source>
        <dbReference type="EMBL" id="CDJ48185.1"/>
    </source>
</evidence>
<proteinExistence type="predicted"/>
<protein>
    <submittedName>
        <fullName evidence="2">Uncharacterized protein</fullName>
    </submittedName>
</protein>
<feature type="coiled-coil region" evidence="1">
    <location>
        <begin position="27"/>
        <end position="90"/>
    </location>
</feature>
<organism evidence="2 3">
    <name type="scientific">Eimeria brunetti</name>
    <dbReference type="NCBI Taxonomy" id="51314"/>
    <lineage>
        <taxon>Eukaryota</taxon>
        <taxon>Sar</taxon>
        <taxon>Alveolata</taxon>
        <taxon>Apicomplexa</taxon>
        <taxon>Conoidasida</taxon>
        <taxon>Coccidia</taxon>
        <taxon>Eucoccidiorida</taxon>
        <taxon>Eimeriorina</taxon>
        <taxon>Eimeriidae</taxon>
        <taxon>Eimeria</taxon>
    </lineage>
</organism>
<accession>U6LK55</accession>
<dbReference type="Proteomes" id="UP000030750">
    <property type="component" value="Unassembled WGS sequence"/>
</dbReference>
<evidence type="ECO:0000313" key="3">
    <source>
        <dbReference type="Proteomes" id="UP000030750"/>
    </source>
</evidence>
<reference evidence="2" key="2">
    <citation type="submission" date="2013-10" db="EMBL/GenBank/DDBJ databases">
        <authorList>
            <person name="Aslett M."/>
        </authorList>
    </citation>
    <scope>NUCLEOTIDE SEQUENCE [LARGE SCALE GENOMIC DNA]</scope>
    <source>
        <strain evidence="2">Houghton</strain>
    </source>
</reference>
<dbReference type="EMBL" id="HG711015">
    <property type="protein sequence ID" value="CDJ48185.1"/>
    <property type="molecule type" value="Genomic_DNA"/>
</dbReference>
<evidence type="ECO:0000256" key="1">
    <source>
        <dbReference type="SAM" id="Coils"/>
    </source>
</evidence>
<dbReference type="AlphaFoldDB" id="U6LK55"/>
<dbReference type="VEuPathDB" id="ToxoDB:EBH_0019400"/>
<reference evidence="2" key="1">
    <citation type="submission" date="2013-10" db="EMBL/GenBank/DDBJ databases">
        <title>Genomic analysis of the causative agents of coccidiosis in chickens.</title>
        <authorList>
            <person name="Reid A.J."/>
            <person name="Blake D."/>
            <person name="Billington K."/>
            <person name="Browne H."/>
            <person name="Dunn M."/>
            <person name="Hung S."/>
            <person name="Kawahara F."/>
            <person name="Miranda-Saavedra D."/>
            <person name="Mourier T."/>
            <person name="Nagra H."/>
            <person name="Otto T.D."/>
            <person name="Rawlings N."/>
            <person name="Sanchez A."/>
            <person name="Sanders M."/>
            <person name="Subramaniam C."/>
            <person name="Tay Y."/>
            <person name="Dear P."/>
            <person name="Doerig C."/>
            <person name="Gruber A."/>
            <person name="Parkinson J."/>
            <person name="Shirley M."/>
            <person name="Wan K.L."/>
            <person name="Berriman M."/>
            <person name="Tomley F."/>
            <person name="Pain A."/>
        </authorList>
    </citation>
    <scope>NUCLEOTIDE SEQUENCE [LARGE SCALE GENOMIC DNA]</scope>
    <source>
        <strain evidence="2">Houghton</strain>
    </source>
</reference>
<keyword evidence="1" id="KW-0175">Coiled coil</keyword>
<sequence>MENACEAALSGLEARTAKLQQWTAVSVQLSSHELQQLDAAVAALQQQQQQQQQQRMEALPAIEAAAVAELQQIKKERDSLMGRMQQEGDKLLESLSLFHHNKERSWGTAVPCAKAKEKCKDMWASLAQVKETRKSAAEVLTAKLNDALGEAEKAICEEAAARREAEEVLNKYSRDGVLWACALLTSFEVATDLSVRA</sequence>